<feature type="binding site" evidence="2">
    <location>
        <position position="177"/>
    </location>
    <ligand>
        <name>UDP-N-acetyl-alpha-D-muramoyl-L-alanyl-D-glutamate</name>
        <dbReference type="ChEBI" id="CHEBI:83900"/>
    </ligand>
</feature>
<organism evidence="6 7">
    <name type="scientific">Litoribrevibacter albus</name>
    <dbReference type="NCBI Taxonomy" id="1473156"/>
    <lineage>
        <taxon>Bacteria</taxon>
        <taxon>Pseudomonadati</taxon>
        <taxon>Pseudomonadota</taxon>
        <taxon>Gammaproteobacteria</taxon>
        <taxon>Oceanospirillales</taxon>
        <taxon>Oceanospirillaceae</taxon>
        <taxon>Litoribrevibacter</taxon>
    </lineage>
</organism>
<reference evidence="6" key="1">
    <citation type="journal article" date="2014" name="Int. J. Syst. Evol. Microbiol.">
        <title>Complete genome sequence of Corynebacterium casei LMG S-19264T (=DSM 44701T), isolated from a smear-ripened cheese.</title>
        <authorList>
            <consortium name="US DOE Joint Genome Institute (JGI-PGF)"/>
            <person name="Walter F."/>
            <person name="Albersmeier A."/>
            <person name="Kalinowski J."/>
            <person name="Ruckert C."/>
        </authorList>
    </citation>
    <scope>NUCLEOTIDE SEQUENCE</scope>
    <source>
        <strain evidence="6">NBRC 110071</strain>
    </source>
</reference>
<evidence type="ECO:0000256" key="1">
    <source>
        <dbReference type="ARBA" id="ARBA00005898"/>
    </source>
</evidence>
<dbReference type="RefSeq" id="WP_284380302.1">
    <property type="nucleotide sequence ID" value="NZ_BSNM01000009.1"/>
</dbReference>
<accession>A0AA37W5S4</accession>
<dbReference type="SUPFAM" id="SSF63418">
    <property type="entry name" value="MurE/MurF N-terminal domain"/>
    <property type="match status" value="1"/>
</dbReference>
<dbReference type="NCBIfam" id="TIGR01085">
    <property type="entry name" value="murE"/>
    <property type="match status" value="1"/>
</dbReference>
<dbReference type="GO" id="GO:0051301">
    <property type="term" value="P:cell division"/>
    <property type="evidence" value="ECO:0007669"/>
    <property type="project" value="UniProtKB-KW"/>
</dbReference>
<dbReference type="PANTHER" id="PTHR23135">
    <property type="entry name" value="MUR LIGASE FAMILY MEMBER"/>
    <property type="match status" value="1"/>
</dbReference>
<feature type="binding site" evidence="2">
    <location>
        <position position="183"/>
    </location>
    <ligand>
        <name>UDP-N-acetyl-alpha-D-muramoyl-L-alanyl-D-glutamate</name>
        <dbReference type="ChEBI" id="CHEBI:83900"/>
    </ligand>
</feature>
<dbReference type="SUPFAM" id="SSF53623">
    <property type="entry name" value="MurD-like peptide ligases, catalytic domain"/>
    <property type="match status" value="1"/>
</dbReference>
<feature type="binding site" evidence="2">
    <location>
        <begin position="150"/>
        <end position="151"/>
    </location>
    <ligand>
        <name>UDP-N-acetyl-alpha-D-muramoyl-L-alanyl-D-glutamate</name>
        <dbReference type="ChEBI" id="CHEBI:83900"/>
    </ligand>
</feature>
<reference evidence="6" key="2">
    <citation type="submission" date="2023-01" db="EMBL/GenBank/DDBJ databases">
        <title>Draft genome sequence of Litoribrevibacter albus strain NBRC 110071.</title>
        <authorList>
            <person name="Sun Q."/>
            <person name="Mori K."/>
        </authorList>
    </citation>
    <scope>NUCLEOTIDE SEQUENCE</scope>
    <source>
        <strain evidence="6">NBRC 110071</strain>
    </source>
</reference>
<comment type="similarity">
    <text evidence="1 2">Belongs to the MurCDEF family. MurE subfamily.</text>
</comment>
<protein>
    <recommendedName>
        <fullName evidence="2">UDP-N-acetylmuramoyl-L-alanyl-D-glutamate--2,6-diaminopimelate ligase</fullName>
        <ecNumber evidence="2">6.3.2.13</ecNumber>
    </recommendedName>
    <alternativeName>
        <fullName evidence="2">Meso-A2pm-adding enzyme</fullName>
    </alternativeName>
    <alternativeName>
        <fullName evidence="2">Meso-diaminopimelate-adding enzyme</fullName>
    </alternativeName>
    <alternativeName>
        <fullName evidence="2">UDP-MurNAc-L-Ala-D-Glu:meso-diaminopimelate ligase</fullName>
    </alternativeName>
    <alternativeName>
        <fullName evidence="2">UDP-MurNAc-tripeptide synthetase</fullName>
    </alternativeName>
    <alternativeName>
        <fullName evidence="2">UDP-N-acetylmuramyl-tripeptide synthetase</fullName>
    </alternativeName>
</protein>
<feature type="binding site" evidence="2">
    <location>
        <position position="185"/>
    </location>
    <ligand>
        <name>UDP-N-acetyl-alpha-D-muramoyl-L-alanyl-D-glutamate</name>
        <dbReference type="ChEBI" id="CHEBI:83900"/>
    </ligand>
</feature>
<comment type="pathway">
    <text evidence="2 3">Cell wall biogenesis; peptidoglycan biosynthesis.</text>
</comment>
<feature type="binding site" evidence="2">
    <location>
        <position position="461"/>
    </location>
    <ligand>
        <name>meso-2,6-diaminopimelate</name>
        <dbReference type="ChEBI" id="CHEBI:57791"/>
    </ligand>
</feature>
<name>A0AA37W5S4_9GAMM</name>
<keyword evidence="2 3" id="KW-0573">Peptidoglycan synthesis</keyword>
<keyword evidence="2 3" id="KW-0131">Cell cycle</keyword>
<keyword evidence="2 6" id="KW-0436">Ligase</keyword>
<dbReference type="Pfam" id="PF02875">
    <property type="entry name" value="Mur_ligase_C"/>
    <property type="match status" value="1"/>
</dbReference>
<comment type="caution">
    <text evidence="2">Lacks conserved residue(s) required for the propagation of feature annotation.</text>
</comment>
<feature type="modified residue" description="N6-carboxylysine" evidence="2">
    <location>
        <position position="217"/>
    </location>
</feature>
<dbReference type="GO" id="GO:0071555">
    <property type="term" value="P:cell wall organization"/>
    <property type="evidence" value="ECO:0007669"/>
    <property type="project" value="UniProtKB-KW"/>
</dbReference>
<dbReference type="InterPro" id="IPR005761">
    <property type="entry name" value="UDP-N-AcMur-Glu-dNH2Pim_ligase"/>
</dbReference>
<dbReference type="GO" id="GO:0009252">
    <property type="term" value="P:peptidoglycan biosynthetic process"/>
    <property type="evidence" value="ECO:0007669"/>
    <property type="project" value="UniProtKB-UniRule"/>
</dbReference>
<feature type="domain" description="Mur ligase central" evidence="5">
    <location>
        <begin position="106"/>
        <end position="305"/>
    </location>
</feature>
<dbReference type="InterPro" id="IPR013221">
    <property type="entry name" value="Mur_ligase_cen"/>
</dbReference>
<feature type="binding site" evidence="2">
    <location>
        <begin position="108"/>
        <end position="114"/>
    </location>
    <ligand>
        <name>ATP</name>
        <dbReference type="ChEBI" id="CHEBI:30616"/>
    </ligand>
</feature>
<comment type="cofactor">
    <cofactor evidence="2">
        <name>Mg(2+)</name>
        <dbReference type="ChEBI" id="CHEBI:18420"/>
    </cofactor>
</comment>
<dbReference type="GO" id="GO:0008765">
    <property type="term" value="F:UDP-N-acetylmuramoylalanyl-D-glutamate-2,6-diaminopimelate ligase activity"/>
    <property type="evidence" value="ECO:0007669"/>
    <property type="project" value="UniProtKB-UniRule"/>
</dbReference>
<feature type="short sequence motif" description="Meso-diaminopimelate recognition motif" evidence="2">
    <location>
        <begin position="401"/>
        <end position="404"/>
    </location>
</feature>
<dbReference type="GO" id="GO:0005737">
    <property type="term" value="C:cytoplasm"/>
    <property type="evidence" value="ECO:0007669"/>
    <property type="project" value="UniProtKB-SubCell"/>
</dbReference>
<dbReference type="Proteomes" id="UP001161389">
    <property type="component" value="Unassembled WGS sequence"/>
</dbReference>
<evidence type="ECO:0000313" key="7">
    <source>
        <dbReference type="Proteomes" id="UP001161389"/>
    </source>
</evidence>
<dbReference type="InterPro" id="IPR004101">
    <property type="entry name" value="Mur_ligase_C"/>
</dbReference>
<dbReference type="NCBIfam" id="NF001126">
    <property type="entry name" value="PRK00139.1-4"/>
    <property type="match status" value="1"/>
</dbReference>
<evidence type="ECO:0000259" key="5">
    <source>
        <dbReference type="Pfam" id="PF08245"/>
    </source>
</evidence>
<dbReference type="InterPro" id="IPR036615">
    <property type="entry name" value="Mur_ligase_C_dom_sf"/>
</dbReference>
<dbReference type="InterPro" id="IPR036565">
    <property type="entry name" value="Mur-like_cat_sf"/>
</dbReference>
<comment type="function">
    <text evidence="2">Catalyzes the addition of meso-diaminopimelic acid to the nucleotide precursor UDP-N-acetylmuramoyl-L-alanyl-D-glutamate (UMAG) in the biosynthesis of bacterial cell-wall peptidoglycan.</text>
</comment>
<dbReference type="Gene3D" id="3.90.190.20">
    <property type="entry name" value="Mur ligase, C-terminal domain"/>
    <property type="match status" value="1"/>
</dbReference>
<sequence length="499" mass="55150">MRITIQEIFDVLGINSDAPNTSLEPITNFKQAHQNALFFAIQSPYGKGWEQLDEVRNNGVQWAVVPENIEGLSCQGLNLIPVPDPIQLLGQLARKHLNYPPNLIAVTGTNGKSSISYYCAQLSQQVGLHSGIIGTFGVGPLEAIKPSPRTTPDIIYLHHTMNDMALAEVKTVAFEASSEGLDQRRLEGIPVEVAIFTNFSRDHLNYHNTMEAYLSAKKKLFSHPDLKLAVINIDDPFAESMIEGKDYKCYRYSLIQPDADFFANILSYEADYQIIDLHTPIGNQLINLPLLGDFNTSNALAALAALWDSIEDKTALIQALSFLHGAPGRMQQIKLDKQPLVVVDYAHTPDALEVSLRALGQHTSGKIYCVFGCGGDRDKGKRPLMTEAALMGSDVVILTTDNPRFEDPLAIINDACELISPEVFAPQSKLQRYVDRREAIEKAINQAGPEDTILIAGKGHETYQEVCGVKHHFNDVEEAQCALNKRAAHELERLLEPAV</sequence>
<evidence type="ECO:0000256" key="2">
    <source>
        <dbReference type="HAMAP-Rule" id="MF_00208"/>
    </source>
</evidence>
<keyword evidence="7" id="KW-1185">Reference proteome</keyword>
<evidence type="ECO:0000256" key="3">
    <source>
        <dbReference type="RuleBase" id="RU004135"/>
    </source>
</evidence>
<proteinExistence type="inferred from homology"/>
<dbReference type="AlphaFoldDB" id="A0AA37W5S4"/>
<comment type="caution">
    <text evidence="6">The sequence shown here is derived from an EMBL/GenBank/DDBJ whole genome shotgun (WGS) entry which is preliminary data.</text>
</comment>
<dbReference type="GO" id="GO:0000287">
    <property type="term" value="F:magnesium ion binding"/>
    <property type="evidence" value="ECO:0007669"/>
    <property type="project" value="UniProtKB-UniRule"/>
</dbReference>
<dbReference type="PANTHER" id="PTHR23135:SF4">
    <property type="entry name" value="UDP-N-ACETYLMURAMOYL-L-ALANYL-D-GLUTAMATE--2,6-DIAMINOPIMELATE LIGASE MURE HOMOLOG, CHLOROPLASTIC"/>
    <property type="match status" value="1"/>
</dbReference>
<comment type="subcellular location">
    <subcellularLocation>
        <location evidence="2 3">Cytoplasm</location>
    </subcellularLocation>
</comment>
<keyword evidence="2" id="KW-0460">Magnesium</keyword>
<dbReference type="EC" id="6.3.2.13" evidence="2"/>
<dbReference type="EMBL" id="BSNM01000009">
    <property type="protein sequence ID" value="GLQ30880.1"/>
    <property type="molecule type" value="Genomic_DNA"/>
</dbReference>
<comment type="catalytic activity">
    <reaction evidence="2">
        <text>UDP-N-acetyl-alpha-D-muramoyl-L-alanyl-D-glutamate + meso-2,6-diaminopimelate + ATP = UDP-N-acetyl-alpha-D-muramoyl-L-alanyl-gamma-D-glutamyl-meso-2,6-diaminopimelate + ADP + phosphate + H(+)</text>
        <dbReference type="Rhea" id="RHEA:23676"/>
        <dbReference type="ChEBI" id="CHEBI:15378"/>
        <dbReference type="ChEBI" id="CHEBI:30616"/>
        <dbReference type="ChEBI" id="CHEBI:43474"/>
        <dbReference type="ChEBI" id="CHEBI:57791"/>
        <dbReference type="ChEBI" id="CHEBI:83900"/>
        <dbReference type="ChEBI" id="CHEBI:83905"/>
        <dbReference type="ChEBI" id="CHEBI:456216"/>
        <dbReference type="EC" id="6.3.2.13"/>
    </reaction>
</comment>
<keyword evidence="2" id="KW-0067">ATP-binding</keyword>
<comment type="PTM">
    <text evidence="2">Carboxylation is probably crucial for Mg(2+) binding and, consequently, for the gamma-phosphate positioning of ATP.</text>
</comment>
<feature type="binding site" evidence="2">
    <location>
        <position position="457"/>
    </location>
    <ligand>
        <name>meso-2,6-diaminopimelate</name>
        <dbReference type="ChEBI" id="CHEBI:57791"/>
    </ligand>
</feature>
<keyword evidence="2 3" id="KW-0133">Cell shape</keyword>
<dbReference type="GO" id="GO:0008360">
    <property type="term" value="P:regulation of cell shape"/>
    <property type="evidence" value="ECO:0007669"/>
    <property type="project" value="UniProtKB-KW"/>
</dbReference>
<dbReference type="HAMAP" id="MF_00208">
    <property type="entry name" value="MurE"/>
    <property type="match status" value="1"/>
</dbReference>
<dbReference type="SUPFAM" id="SSF53244">
    <property type="entry name" value="MurD-like peptide ligases, peptide-binding domain"/>
    <property type="match status" value="1"/>
</dbReference>
<feature type="domain" description="Mur ligase C-terminal" evidence="4">
    <location>
        <begin position="328"/>
        <end position="459"/>
    </location>
</feature>
<feature type="binding site" evidence="2">
    <location>
        <position position="377"/>
    </location>
    <ligand>
        <name>meso-2,6-diaminopimelate</name>
        <dbReference type="ChEBI" id="CHEBI:57791"/>
    </ligand>
</feature>
<dbReference type="Pfam" id="PF08245">
    <property type="entry name" value="Mur_ligase_M"/>
    <property type="match status" value="1"/>
</dbReference>
<keyword evidence="2" id="KW-0963">Cytoplasm</keyword>
<evidence type="ECO:0000259" key="4">
    <source>
        <dbReference type="Pfam" id="PF02875"/>
    </source>
</evidence>
<keyword evidence="2" id="KW-0547">Nucleotide-binding</keyword>
<keyword evidence="2 3" id="KW-0132">Cell division</keyword>
<evidence type="ECO:0000313" key="6">
    <source>
        <dbReference type="EMBL" id="GLQ30880.1"/>
    </source>
</evidence>
<gene>
    <name evidence="6" type="primary">murE_1</name>
    <name evidence="2" type="synonym">murE</name>
    <name evidence="6" type="ORF">GCM10007876_13590</name>
</gene>
<dbReference type="InterPro" id="IPR035911">
    <property type="entry name" value="MurE/MurF_N"/>
</dbReference>
<feature type="binding site" evidence="2">
    <location>
        <begin position="401"/>
        <end position="404"/>
    </location>
    <ligand>
        <name>meso-2,6-diaminopimelate</name>
        <dbReference type="ChEBI" id="CHEBI:57791"/>
    </ligand>
</feature>
<dbReference type="GO" id="GO:0005524">
    <property type="term" value="F:ATP binding"/>
    <property type="evidence" value="ECO:0007669"/>
    <property type="project" value="UniProtKB-UniRule"/>
</dbReference>
<dbReference type="Gene3D" id="3.40.1190.10">
    <property type="entry name" value="Mur-like, catalytic domain"/>
    <property type="match status" value="1"/>
</dbReference>
<keyword evidence="2 3" id="KW-0961">Cell wall biogenesis/degradation</keyword>